<evidence type="ECO:0000313" key="5">
    <source>
        <dbReference type="EMBL" id="PNM68549.1"/>
    </source>
</evidence>
<keyword evidence="1" id="KW-1133">Transmembrane helix</keyword>
<reference evidence="2" key="2">
    <citation type="journal article" date="2018" name="Genome Biol.">
        <title>SKESA: strategic k-mer extension for scrupulous assemblies.</title>
        <authorList>
            <person name="Souvorov A."/>
            <person name="Agarwala R."/>
            <person name="Lipman D.J."/>
        </authorList>
    </citation>
    <scope>NUCLEOTIDE SEQUENCE</scope>
    <source>
        <strain evidence="2">BCW_3452</strain>
    </source>
</reference>
<dbReference type="AlphaFoldDB" id="A0A087IGZ2"/>
<dbReference type="Proteomes" id="UP000054370">
    <property type="component" value="Unassembled WGS sequence"/>
</dbReference>
<keyword evidence="1" id="KW-0812">Transmembrane</keyword>
<dbReference type="EMBL" id="LOSH02000004">
    <property type="protein sequence ID" value="PNM68549.1"/>
    <property type="molecule type" value="Genomic_DNA"/>
</dbReference>
<dbReference type="RefSeq" id="WP_017420880.1">
    <property type="nucleotide sequence ID" value="NZ_CP014636.1"/>
</dbReference>
<reference evidence="4" key="4">
    <citation type="submission" date="2021-03" db="EMBL/GenBank/DDBJ databases">
        <title>Study of the foodborne Vibrio vulnificus isolates from China.</title>
        <authorList>
            <person name="Zheng Z."/>
            <person name="Ye L."/>
        </authorList>
    </citation>
    <scope>NUCLEOTIDE SEQUENCE</scope>
    <source>
        <strain evidence="4">Vv1582</strain>
    </source>
</reference>
<dbReference type="InterPro" id="IPR012902">
    <property type="entry name" value="N_methyl_site"/>
</dbReference>
<comment type="caution">
    <text evidence="2">The sequence shown here is derived from an EMBL/GenBank/DDBJ whole genome shotgun (WGS) entry which is preliminary data.</text>
</comment>
<dbReference type="OrthoDB" id="5874092at2"/>
<dbReference type="EMBL" id="DACRBY010000197">
    <property type="protein sequence ID" value="HAS8543240.1"/>
    <property type="molecule type" value="Genomic_DNA"/>
</dbReference>
<evidence type="ECO:0000313" key="6">
    <source>
        <dbReference type="Proteomes" id="UP000054370"/>
    </source>
</evidence>
<dbReference type="EMBL" id="JAFKOQ010000009">
    <property type="protein sequence ID" value="MBN8123057.1"/>
    <property type="molecule type" value="Genomic_DNA"/>
</dbReference>
<name>A0A087IGZ2_VIBVL</name>
<keyword evidence="1" id="KW-0472">Membrane</keyword>
<evidence type="ECO:0000256" key="1">
    <source>
        <dbReference type="SAM" id="Phobius"/>
    </source>
</evidence>
<evidence type="ECO:0000313" key="2">
    <source>
        <dbReference type="EMBL" id="HAS8539859.1"/>
    </source>
</evidence>
<gene>
    <name evidence="5" type="ORF">AL548_021110</name>
    <name evidence="2" type="ORF">I7730_08660</name>
    <name evidence="3" type="ORF">I7730_26345</name>
    <name evidence="4" type="ORF">J0J18_15025</name>
</gene>
<evidence type="ECO:0000313" key="4">
    <source>
        <dbReference type="EMBL" id="MBN8123057.1"/>
    </source>
</evidence>
<accession>A0A087IGZ2</accession>
<dbReference type="InterPro" id="IPR045584">
    <property type="entry name" value="Pilin-like"/>
</dbReference>
<dbReference type="SUPFAM" id="SSF54523">
    <property type="entry name" value="Pili subunits"/>
    <property type="match status" value="1"/>
</dbReference>
<evidence type="ECO:0000313" key="3">
    <source>
        <dbReference type="EMBL" id="HAS8543240.1"/>
    </source>
</evidence>
<reference evidence="2" key="3">
    <citation type="submission" date="2019-01" db="EMBL/GenBank/DDBJ databases">
        <authorList>
            <consortium name="NCBI Pathogen Detection Project"/>
        </authorList>
    </citation>
    <scope>NUCLEOTIDE SEQUENCE</scope>
    <source>
        <strain evidence="2">BCW_3452</strain>
    </source>
</reference>
<dbReference type="Pfam" id="PF07963">
    <property type="entry name" value="N_methyl"/>
    <property type="match status" value="1"/>
</dbReference>
<dbReference type="Proteomes" id="UP000664056">
    <property type="component" value="Unassembled WGS sequence"/>
</dbReference>
<dbReference type="EMBL" id="DACRBY010000008">
    <property type="protein sequence ID" value="HAS8539859.1"/>
    <property type="molecule type" value="Genomic_DNA"/>
</dbReference>
<dbReference type="Gene3D" id="3.30.700.10">
    <property type="entry name" value="Glycoprotein, Type 4 Pilin"/>
    <property type="match status" value="1"/>
</dbReference>
<keyword evidence="6" id="KW-1185">Reference proteome</keyword>
<dbReference type="Proteomes" id="UP000863257">
    <property type="component" value="Unassembled WGS sequence"/>
</dbReference>
<dbReference type="NCBIfam" id="TIGR02532">
    <property type="entry name" value="IV_pilin_GFxxxE"/>
    <property type="match status" value="1"/>
</dbReference>
<feature type="transmembrane region" description="Helical" evidence="1">
    <location>
        <begin position="6"/>
        <end position="28"/>
    </location>
</feature>
<reference evidence="5 6" key="1">
    <citation type="submission" date="2017-12" db="EMBL/GenBank/DDBJ databases">
        <title>FDA dAtabase for Regulatory Grade micrObial Sequences (FDA-ARGOS): Supporting development and validation of Infectious Disease Dx tests.</title>
        <authorList>
            <person name="Hoffmann M."/>
            <person name="Allard M."/>
            <person name="Evans P."/>
            <person name="Brown E."/>
            <person name="Tallon L.J."/>
            <person name="Sadzewicz L."/>
            <person name="Sengamalay N."/>
            <person name="Ott S."/>
            <person name="Godinez A."/>
            <person name="Nagaraj S."/>
            <person name="Vavikolanu K."/>
            <person name="Aluvathingal J."/>
            <person name="Nadendla S."/>
            <person name="Hobson J."/>
            <person name="Sichtig H."/>
        </authorList>
    </citation>
    <scope>NUCLEOTIDE SEQUENCE [LARGE SCALE GENOMIC DNA]</scope>
    <source>
        <strain evidence="6">ATCC 29307</strain>
        <strain evidence="5">FDAARGOS_118</strain>
    </source>
</reference>
<dbReference type="GeneID" id="93894630"/>
<sequence>MRNNNGYSLIELVVVIVVIGILSVAAVPKFMNIQNEAREARLYSVRGALESGVNMAHGMMMLEGKEHYRYVSNKIDGQTADGYGVIPAQNLPFKGCEVDGSKSCAFIYGYPDADENNLSIVLKGILGSSSLWKVHRTENERGTAYITPLNQSEFKQCSVRYQIPLSQEEEYRIDVLPCA</sequence>
<organism evidence="2">
    <name type="scientific">Vibrio vulnificus</name>
    <dbReference type="NCBI Taxonomy" id="672"/>
    <lineage>
        <taxon>Bacteria</taxon>
        <taxon>Pseudomonadati</taxon>
        <taxon>Pseudomonadota</taxon>
        <taxon>Gammaproteobacteria</taxon>
        <taxon>Vibrionales</taxon>
        <taxon>Vibrionaceae</taxon>
        <taxon>Vibrio</taxon>
    </lineage>
</organism>
<proteinExistence type="predicted"/>
<protein>
    <submittedName>
        <fullName evidence="2">Prepilin-type N-terminal cleavage/methylation domain-containing protein</fullName>
    </submittedName>
</protein>